<sequence>MIYRLYAINHHSFKKSLFTYQGLSCMKNHSMEKNVENLFYIRVENGHYVIDETSAGQKRDAKPFYSFTEAYDFWAGSEWKSSNGLIEVCKVEILEEVRLYAR</sequence>
<reference evidence="1" key="1">
    <citation type="submission" date="2024-03" db="EMBL/GenBank/DDBJ databases">
        <authorList>
            <person name="Chantapakul B."/>
            <person name="Wang S."/>
        </authorList>
    </citation>
    <scope>NUCLEOTIDE SEQUENCE</scope>
</reference>
<organism evidence="1">
    <name type="scientific">Rhizobium phage LG08</name>
    <dbReference type="NCBI Taxonomy" id="3129229"/>
    <lineage>
        <taxon>Viruses</taxon>
        <taxon>Duplodnaviria</taxon>
        <taxon>Heunggongvirae</taxon>
        <taxon>Uroviricota</taxon>
        <taxon>Caudoviricetes</taxon>
    </lineage>
</organism>
<accession>A0AAU8HY53</accession>
<protein>
    <recommendedName>
        <fullName evidence="2">DUF1653 domain-containing protein</fullName>
    </recommendedName>
</protein>
<evidence type="ECO:0000313" key="1">
    <source>
        <dbReference type="EMBL" id="XCI77380.1"/>
    </source>
</evidence>
<evidence type="ECO:0008006" key="2">
    <source>
        <dbReference type="Google" id="ProtNLM"/>
    </source>
</evidence>
<proteinExistence type="predicted"/>
<gene>
    <name evidence="1" type="ORF">LDCGVIBL_CDS0022</name>
</gene>
<name>A0AAU8HY53_9CAUD</name>
<dbReference type="EMBL" id="PP429226">
    <property type="protein sequence ID" value="XCI77380.1"/>
    <property type="molecule type" value="Genomic_DNA"/>
</dbReference>